<dbReference type="Proteomes" id="UP001231649">
    <property type="component" value="Chromosome 15"/>
</dbReference>
<dbReference type="EMBL" id="CM056791">
    <property type="protein sequence ID" value="KAJ8725835.1"/>
    <property type="molecule type" value="Genomic_DNA"/>
</dbReference>
<sequence>MGEKELPFPYKFEELKPEEDEFINTDFGMPVKYIRLGPKGFIVYKTYLKDAANIYNMPLRPTDVFVATYQRSGTTWTQELVWLIANDLDYEKAAAIPLTQRYPFLEGFMFFDEAILQRVCDDMTAKTDEKFSREKFLEMADFMTKPVTPLLAAAPLTTTRFIKTHLPMSLLPPYILDIAKTVYVARDPRDVAVSCYHHAKLFKMTSFQGEFKDFWKIFVRDLYAMMPYFEHVKEAWEKRDDPNMLFLFYEDLIKDLPAAIRRVADFFGKQLNEEQMNRLCDHLSIENFKNNQSVNFEDLRELGVLTKGEVFIRKGKSGGWRAYFDDEMTQQAERWIEDNLRDTDLRFPSMKY</sequence>
<proteinExistence type="predicted"/>
<keyword evidence="2" id="KW-1185">Reference proteome</keyword>
<accession>A0ACC2QU92</accession>
<reference evidence="1" key="1">
    <citation type="submission" date="2023-03" db="EMBL/GenBank/DDBJ databases">
        <title>Chromosome-level genomes of two armyworms, Mythimna separata and Mythimna loreyi, provide insights into the biosynthesis and reception of sex pheromones.</title>
        <authorList>
            <person name="Zhao H."/>
        </authorList>
    </citation>
    <scope>NUCLEOTIDE SEQUENCE</scope>
    <source>
        <strain evidence="1">BeijingLab</strain>
    </source>
</reference>
<evidence type="ECO:0000313" key="1">
    <source>
        <dbReference type="EMBL" id="KAJ8725835.1"/>
    </source>
</evidence>
<gene>
    <name evidence="1" type="ORF">PYW08_004018</name>
</gene>
<protein>
    <submittedName>
        <fullName evidence="1">Uncharacterized protein</fullName>
    </submittedName>
</protein>
<comment type="caution">
    <text evidence="1">The sequence shown here is derived from an EMBL/GenBank/DDBJ whole genome shotgun (WGS) entry which is preliminary data.</text>
</comment>
<name>A0ACC2QU92_9NEOP</name>
<organism evidence="1 2">
    <name type="scientific">Mythimna loreyi</name>
    <dbReference type="NCBI Taxonomy" id="667449"/>
    <lineage>
        <taxon>Eukaryota</taxon>
        <taxon>Metazoa</taxon>
        <taxon>Ecdysozoa</taxon>
        <taxon>Arthropoda</taxon>
        <taxon>Hexapoda</taxon>
        <taxon>Insecta</taxon>
        <taxon>Pterygota</taxon>
        <taxon>Neoptera</taxon>
        <taxon>Endopterygota</taxon>
        <taxon>Lepidoptera</taxon>
        <taxon>Glossata</taxon>
        <taxon>Ditrysia</taxon>
        <taxon>Noctuoidea</taxon>
        <taxon>Noctuidae</taxon>
        <taxon>Noctuinae</taxon>
        <taxon>Hadenini</taxon>
        <taxon>Mythimna</taxon>
    </lineage>
</organism>
<evidence type="ECO:0000313" key="2">
    <source>
        <dbReference type="Proteomes" id="UP001231649"/>
    </source>
</evidence>